<dbReference type="EMBL" id="BSNS01000004">
    <property type="protein sequence ID" value="GLQ53558.1"/>
    <property type="molecule type" value="Genomic_DNA"/>
</dbReference>
<evidence type="ECO:0000313" key="2">
    <source>
        <dbReference type="EMBL" id="GLQ53558.1"/>
    </source>
</evidence>
<evidence type="ECO:0008006" key="4">
    <source>
        <dbReference type="Google" id="ProtNLM"/>
    </source>
</evidence>
<protein>
    <recommendedName>
        <fullName evidence="4">Terminase small subunit</fullName>
    </recommendedName>
</protein>
<dbReference type="Proteomes" id="UP001156691">
    <property type="component" value="Unassembled WGS sequence"/>
</dbReference>
<gene>
    <name evidence="2" type="ORF">GCM10010862_08170</name>
</gene>
<keyword evidence="3" id="KW-1185">Reference proteome</keyword>
<evidence type="ECO:0000256" key="1">
    <source>
        <dbReference type="SAM" id="MobiDB-lite"/>
    </source>
</evidence>
<proteinExistence type="predicted"/>
<sequence>MCLDMGDALRKTLDWSAVAEWQRLMAEWEAASADYDALRQASLAPELVGEKRMTLMARTAAARDRLIEIKASIDSLIKQQKSTRDVDSDEFIIARLETGAPGDETEPAQKTPSKR</sequence>
<name>A0ABQ5W1G0_9HYPH</name>
<comment type="caution">
    <text evidence="2">The sequence shown here is derived from an EMBL/GenBank/DDBJ whole genome shotgun (WGS) entry which is preliminary data.</text>
</comment>
<accession>A0ABQ5W1G0</accession>
<reference evidence="3" key="1">
    <citation type="journal article" date="2019" name="Int. J. Syst. Evol. Microbiol.">
        <title>The Global Catalogue of Microorganisms (GCM) 10K type strain sequencing project: providing services to taxonomists for standard genome sequencing and annotation.</title>
        <authorList>
            <consortium name="The Broad Institute Genomics Platform"/>
            <consortium name="The Broad Institute Genome Sequencing Center for Infectious Disease"/>
            <person name="Wu L."/>
            <person name="Ma J."/>
        </authorList>
    </citation>
    <scope>NUCLEOTIDE SEQUENCE [LARGE SCALE GENOMIC DNA]</scope>
    <source>
        <strain evidence="3">NBRC 112416</strain>
    </source>
</reference>
<feature type="region of interest" description="Disordered" evidence="1">
    <location>
        <begin position="96"/>
        <end position="115"/>
    </location>
</feature>
<organism evidence="2 3">
    <name type="scientific">Devosia nitrariae</name>
    <dbReference type="NCBI Taxonomy" id="2071872"/>
    <lineage>
        <taxon>Bacteria</taxon>
        <taxon>Pseudomonadati</taxon>
        <taxon>Pseudomonadota</taxon>
        <taxon>Alphaproteobacteria</taxon>
        <taxon>Hyphomicrobiales</taxon>
        <taxon>Devosiaceae</taxon>
        <taxon>Devosia</taxon>
    </lineage>
</organism>
<evidence type="ECO:0000313" key="3">
    <source>
        <dbReference type="Proteomes" id="UP001156691"/>
    </source>
</evidence>